<evidence type="ECO:0000256" key="7">
    <source>
        <dbReference type="ARBA" id="ARBA00022771"/>
    </source>
</evidence>
<gene>
    <name evidence="15" type="primary">LOC104773777</name>
</gene>
<feature type="non-terminal residue" evidence="15">
    <location>
        <position position="235"/>
    </location>
</feature>
<dbReference type="SUPFAM" id="SSF49599">
    <property type="entry name" value="TRAF domain-like"/>
    <property type="match status" value="1"/>
</dbReference>
<keyword evidence="6" id="KW-0479">Metal-binding</keyword>
<dbReference type="PANTHER" id="PTHR46632:SF11">
    <property type="entry name" value="E3 UBIQUITIN-PROTEIN LIGASE SINA-LIKE 1-RELATED"/>
    <property type="match status" value="1"/>
</dbReference>
<comment type="catalytic activity">
    <reaction evidence="1">
        <text>S-ubiquitinyl-[E2 ubiquitin-conjugating enzyme]-L-cysteine + [acceptor protein]-L-lysine = [E2 ubiquitin-conjugating enzyme]-L-cysteine + N(6)-ubiquitinyl-[acceptor protein]-L-lysine.</text>
        <dbReference type="EC" id="2.3.2.27"/>
    </reaction>
</comment>
<dbReference type="Pfam" id="PF21361">
    <property type="entry name" value="Sina_ZnF"/>
    <property type="match status" value="1"/>
</dbReference>
<dbReference type="InterPro" id="IPR013010">
    <property type="entry name" value="Znf_SIAH"/>
</dbReference>
<evidence type="ECO:0000256" key="4">
    <source>
        <dbReference type="ARBA" id="ARBA00012483"/>
    </source>
</evidence>
<keyword evidence="9" id="KW-0862">Zinc</keyword>
<dbReference type="PROSITE" id="PS51081">
    <property type="entry name" value="ZF_SIAH"/>
    <property type="match status" value="1"/>
</dbReference>
<evidence type="ECO:0000256" key="10">
    <source>
        <dbReference type="ARBA" id="ARBA00024004"/>
    </source>
</evidence>
<feature type="domain" description="RING-type" evidence="12">
    <location>
        <begin position="27"/>
        <end position="64"/>
    </location>
</feature>
<keyword evidence="8" id="KW-0833">Ubl conjugation pathway</keyword>
<keyword evidence="7 11" id="KW-0863">Zinc-finger</keyword>
<evidence type="ECO:0000256" key="5">
    <source>
        <dbReference type="ARBA" id="ARBA00022679"/>
    </source>
</evidence>
<dbReference type="InterPro" id="IPR013083">
    <property type="entry name" value="Znf_RING/FYVE/PHD"/>
</dbReference>
<dbReference type="PANTHER" id="PTHR46632">
    <property type="entry name" value="E3 UBIQUITIN-PROTEIN LIGASE SINA-LIKE 4"/>
    <property type="match status" value="1"/>
</dbReference>
<proteinExistence type="inferred from homology"/>
<reference evidence="15" key="2">
    <citation type="submission" date="2025-08" db="UniProtKB">
        <authorList>
            <consortium name="RefSeq"/>
        </authorList>
    </citation>
    <scope>IDENTIFICATION</scope>
    <source>
        <tissue evidence="15">Leaf</tissue>
    </source>
</reference>
<evidence type="ECO:0000256" key="2">
    <source>
        <dbReference type="ARBA" id="ARBA00004906"/>
    </source>
</evidence>
<evidence type="ECO:0000256" key="11">
    <source>
        <dbReference type="PROSITE-ProRule" id="PRU00455"/>
    </source>
</evidence>
<evidence type="ECO:0000256" key="6">
    <source>
        <dbReference type="ARBA" id="ARBA00022723"/>
    </source>
</evidence>
<dbReference type="InterPro" id="IPR044286">
    <property type="entry name" value="SINL_plant"/>
</dbReference>
<protein>
    <recommendedName>
        <fullName evidence="4">RING-type E3 ubiquitin transferase</fullName>
        <ecNumber evidence="4">2.3.2.27</ecNumber>
    </recommendedName>
</protein>
<dbReference type="InterPro" id="IPR049548">
    <property type="entry name" value="Sina-like_RING"/>
</dbReference>
<sequence>MDNAGGTSSGDVMAQHGILFELDLLDCPICCLPLTSPIFQCENGHIQCYRCYKRLMRYKCPSCSLPVGNIRSRLVERIVEAVNISCPNARLGCTKKWSYSKDGRESSHQKECSFTLCYCPDPNCYYTGAYKDLAAHFIAKHKANYSKFRSGQTDDAWLRITEKVLVLQENEDGPLVVVQCLKGAHGLYVTVNCIAPPTPGVGEFSYRLLFRSGIHDVAYRSNEMTRIQKLSFETP</sequence>
<keyword evidence="5" id="KW-0808">Transferase</keyword>
<evidence type="ECO:0000313" key="15">
    <source>
        <dbReference type="RefSeq" id="XP_010496730.1"/>
    </source>
</evidence>
<accession>A0ABM0Y7F4</accession>
<evidence type="ECO:0000259" key="12">
    <source>
        <dbReference type="PROSITE" id="PS50089"/>
    </source>
</evidence>
<comment type="similarity">
    <text evidence="3">Belongs to the SINA (Seven in absentia) family.</text>
</comment>
<dbReference type="Pfam" id="PF21362">
    <property type="entry name" value="Sina_RING"/>
    <property type="match status" value="1"/>
</dbReference>
<evidence type="ECO:0000256" key="1">
    <source>
        <dbReference type="ARBA" id="ARBA00000900"/>
    </source>
</evidence>
<name>A0ABM0Y7F4_CAMSA</name>
<dbReference type="PROSITE" id="PS50089">
    <property type="entry name" value="ZF_RING_2"/>
    <property type="match status" value="1"/>
</dbReference>
<keyword evidence="14" id="KW-1185">Reference proteome</keyword>
<evidence type="ECO:0000256" key="9">
    <source>
        <dbReference type="ARBA" id="ARBA00022833"/>
    </source>
</evidence>
<evidence type="ECO:0000259" key="13">
    <source>
        <dbReference type="PROSITE" id="PS51081"/>
    </source>
</evidence>
<dbReference type="InterPro" id="IPR001841">
    <property type="entry name" value="Znf_RING"/>
</dbReference>
<dbReference type="RefSeq" id="XP_010496730.1">
    <property type="nucleotide sequence ID" value="XM_010498428.1"/>
</dbReference>
<evidence type="ECO:0000256" key="8">
    <source>
        <dbReference type="ARBA" id="ARBA00022786"/>
    </source>
</evidence>
<evidence type="ECO:0000313" key="14">
    <source>
        <dbReference type="Proteomes" id="UP000694864"/>
    </source>
</evidence>
<comment type="pathway">
    <text evidence="2">Protein modification; protein ubiquitination.</text>
</comment>
<dbReference type="GeneID" id="104773777"/>
<dbReference type="Gene3D" id="3.30.40.10">
    <property type="entry name" value="Zinc/RING finger domain, C3HC4 (zinc finger)"/>
    <property type="match status" value="1"/>
</dbReference>
<comment type="function">
    <text evidence="10">E3 ubiquitin-protein ligase that mediates ubiquitination and subsequent proteasomal degradation of target proteins. E3 ubiquitin ligases accept ubiquitin from an E2 ubiquitin-conjugating enzyme in the form of a thioester and then directly transfers the ubiquitin to targeted substrates. It probably triggers the ubiquitin-mediated degradation of different substrates.</text>
</comment>
<evidence type="ECO:0000256" key="3">
    <source>
        <dbReference type="ARBA" id="ARBA00009119"/>
    </source>
</evidence>
<reference evidence="14" key="1">
    <citation type="journal article" date="2014" name="Nat. Commun.">
        <title>The emerging biofuel crop Camelina sativa retains a highly undifferentiated hexaploid genome structure.</title>
        <authorList>
            <person name="Kagale S."/>
            <person name="Koh C."/>
            <person name="Nixon J."/>
            <person name="Bollina V."/>
            <person name="Clarke W.E."/>
            <person name="Tuteja R."/>
            <person name="Spillane C."/>
            <person name="Robinson S.J."/>
            <person name="Links M.G."/>
            <person name="Clarke C."/>
            <person name="Higgins E.E."/>
            <person name="Huebert T."/>
            <person name="Sharpe A.G."/>
            <person name="Parkin I.A."/>
        </authorList>
    </citation>
    <scope>NUCLEOTIDE SEQUENCE [LARGE SCALE GENOMIC DNA]</scope>
    <source>
        <strain evidence="14">cv. DH55</strain>
    </source>
</reference>
<feature type="domain" description="SIAH-type" evidence="13">
    <location>
        <begin position="81"/>
        <end position="142"/>
    </location>
</feature>
<dbReference type="Proteomes" id="UP000694864">
    <property type="component" value="Unplaced"/>
</dbReference>
<organism evidence="14 15">
    <name type="scientific">Camelina sativa</name>
    <name type="common">False flax</name>
    <name type="synonym">Myagrum sativum</name>
    <dbReference type="NCBI Taxonomy" id="90675"/>
    <lineage>
        <taxon>Eukaryota</taxon>
        <taxon>Viridiplantae</taxon>
        <taxon>Streptophyta</taxon>
        <taxon>Embryophyta</taxon>
        <taxon>Tracheophyta</taxon>
        <taxon>Spermatophyta</taxon>
        <taxon>Magnoliopsida</taxon>
        <taxon>eudicotyledons</taxon>
        <taxon>Gunneridae</taxon>
        <taxon>Pentapetalae</taxon>
        <taxon>rosids</taxon>
        <taxon>malvids</taxon>
        <taxon>Brassicales</taxon>
        <taxon>Brassicaceae</taxon>
        <taxon>Camelineae</taxon>
        <taxon>Camelina</taxon>
    </lineage>
</organism>
<dbReference type="EC" id="2.3.2.27" evidence="4"/>